<dbReference type="Gene3D" id="3.30.470.30">
    <property type="entry name" value="DNA ligase/mRNA capping enzyme"/>
    <property type="match status" value="1"/>
</dbReference>
<reference evidence="6 7" key="1">
    <citation type="submission" date="2018-06" db="EMBL/GenBank/DDBJ databases">
        <title>Complete Genomes of Monosporascus.</title>
        <authorList>
            <person name="Robinson A.J."/>
            <person name="Natvig D.O."/>
        </authorList>
    </citation>
    <scope>NUCLEOTIDE SEQUENCE [LARGE SCALE GENOMIC DNA]</scope>
    <source>
        <strain evidence="6 7">CBS 609.92</strain>
    </source>
</reference>
<dbReference type="Gene3D" id="2.40.50.140">
    <property type="entry name" value="Nucleic acid-binding proteins"/>
    <property type="match status" value="1"/>
</dbReference>
<evidence type="ECO:0000256" key="1">
    <source>
        <dbReference type="ARBA" id="ARBA00022598"/>
    </source>
</evidence>
<dbReference type="EMBL" id="QJNS01000092">
    <property type="protein sequence ID" value="RYO88038.1"/>
    <property type="molecule type" value="Genomic_DNA"/>
</dbReference>
<organism evidence="6 7">
    <name type="scientific">Monosporascus cannonballus</name>
    <dbReference type="NCBI Taxonomy" id="155416"/>
    <lineage>
        <taxon>Eukaryota</taxon>
        <taxon>Fungi</taxon>
        <taxon>Dikarya</taxon>
        <taxon>Ascomycota</taxon>
        <taxon>Pezizomycotina</taxon>
        <taxon>Sordariomycetes</taxon>
        <taxon>Xylariomycetidae</taxon>
        <taxon>Xylariales</taxon>
        <taxon>Xylariales incertae sedis</taxon>
        <taxon>Monosporascus</taxon>
    </lineage>
</organism>
<dbReference type="PANTHER" id="PTHR45997">
    <property type="entry name" value="DNA LIGASE 4"/>
    <property type="match status" value="1"/>
</dbReference>
<keyword evidence="7" id="KW-1185">Reference proteome</keyword>
<feature type="compositionally biased region" description="Low complexity" evidence="4">
    <location>
        <begin position="521"/>
        <end position="535"/>
    </location>
</feature>
<evidence type="ECO:0000313" key="7">
    <source>
        <dbReference type="Proteomes" id="UP000294003"/>
    </source>
</evidence>
<evidence type="ECO:0000256" key="2">
    <source>
        <dbReference type="ARBA" id="ARBA00022741"/>
    </source>
</evidence>
<feature type="domain" description="ATP-dependent DNA ligase family profile" evidence="5">
    <location>
        <begin position="264"/>
        <end position="404"/>
    </location>
</feature>
<dbReference type="Proteomes" id="UP000294003">
    <property type="component" value="Unassembled WGS sequence"/>
</dbReference>
<dbReference type="PROSITE" id="PS50160">
    <property type="entry name" value="DNA_LIGASE_A3"/>
    <property type="match status" value="1"/>
</dbReference>
<accession>A0ABY0HC19</accession>
<evidence type="ECO:0000259" key="5">
    <source>
        <dbReference type="PROSITE" id="PS50160"/>
    </source>
</evidence>
<evidence type="ECO:0000256" key="3">
    <source>
        <dbReference type="ARBA" id="ARBA00022840"/>
    </source>
</evidence>
<sequence length="593" mass="66769">MLKSTPNPAQDQELSVEKIDALLGEIAAASRFSSPKIRASRQDHGEKYANRTLGSIYVELSARDAKWLTRLVLKNYQPVVLDEYTIFSGYHVLLPQLLKVRDDLTITTAFLRHVNQSAGDYDRIISVMEPKLGIKVGRQPWFKGRSIKNCLDMTRGRPVSVEQKIDGEYCQLHIDLNKGHHYIQIFSKSGKDSTNDRAGLHSAIRDSLRLGKPDCPLKQGCILEGELVVYNGKQDFAFSKLSLRPSEVVVLKQPRGHGYEHLMIIYYDALMIDNQSLLAHCQSERRKRLVDLITCREGYAEIVQSQVIACSERTAAAGLREAFAKCITSRGEGIVIKPDTPYFDFSTTQKPYACCNIKLKKECIQGWGDVGDFAVIGASYEAAAAKTYQIRNLKWTHFYIGCLQNRNQVKVEEQDVFDLELHGIASTKPPTVVFADPVIFDVRCFSFDKEPNSRYWSMRFPTVSKIHFDRSYIDAITFDDLQEAAKTATEMPQQEDSQEMKNWIRALEKADPRGIAVDAISQDSTSSESTVSPRRLSSEEHRRERNRTVEEDLRLAKPAYAKGPPALPTPPASSALGSESTPGRRQAKLEEAP</sequence>
<dbReference type="InterPro" id="IPR012340">
    <property type="entry name" value="NA-bd_OB-fold"/>
</dbReference>
<dbReference type="Gene3D" id="1.10.3260.10">
    <property type="entry name" value="DNA ligase, ATP-dependent, N-terminal domain"/>
    <property type="match status" value="1"/>
</dbReference>
<dbReference type="PANTHER" id="PTHR45997:SF2">
    <property type="entry name" value="ATP DEPENDENT DNA LIGASE DOMAIN PROTEIN (AFU_ORTHOLOGUE AFUA_5G02430)"/>
    <property type="match status" value="1"/>
</dbReference>
<keyword evidence="2" id="KW-0547">Nucleotide-binding</keyword>
<dbReference type="InterPro" id="IPR036599">
    <property type="entry name" value="DNA_ligase_N_sf"/>
</dbReference>
<dbReference type="Pfam" id="PF01068">
    <property type="entry name" value="DNA_ligase_A_M"/>
    <property type="match status" value="1"/>
</dbReference>
<dbReference type="InterPro" id="IPR012310">
    <property type="entry name" value="DNA_ligase_ATP-dep_cent"/>
</dbReference>
<evidence type="ECO:0000256" key="4">
    <source>
        <dbReference type="SAM" id="MobiDB-lite"/>
    </source>
</evidence>
<protein>
    <recommendedName>
        <fullName evidence="5">ATP-dependent DNA ligase family profile domain-containing protein</fullName>
    </recommendedName>
</protein>
<feature type="region of interest" description="Disordered" evidence="4">
    <location>
        <begin position="519"/>
        <end position="593"/>
    </location>
</feature>
<dbReference type="SUPFAM" id="SSF56091">
    <property type="entry name" value="DNA ligase/mRNA capping enzyme, catalytic domain"/>
    <property type="match status" value="1"/>
</dbReference>
<dbReference type="InterPro" id="IPR029710">
    <property type="entry name" value="LIG4"/>
</dbReference>
<comment type="caution">
    <text evidence="6">The sequence shown here is derived from an EMBL/GenBank/DDBJ whole genome shotgun (WGS) entry which is preliminary data.</text>
</comment>
<keyword evidence="3" id="KW-0067">ATP-binding</keyword>
<proteinExistence type="predicted"/>
<evidence type="ECO:0000313" key="6">
    <source>
        <dbReference type="EMBL" id="RYO88038.1"/>
    </source>
</evidence>
<name>A0ABY0HC19_9PEZI</name>
<gene>
    <name evidence="6" type="ORF">DL762_003923</name>
</gene>
<keyword evidence="1" id="KW-0436">Ligase</keyword>
<feature type="compositionally biased region" description="Basic and acidic residues" evidence="4">
    <location>
        <begin position="536"/>
        <end position="555"/>
    </location>
</feature>